<dbReference type="KEGG" id="maic:MAIC_54040"/>
<gene>
    <name evidence="2" type="ORF">MAIC_54040</name>
</gene>
<dbReference type="EMBL" id="AP022561">
    <property type="protein sequence ID" value="BBX10601.1"/>
    <property type="molecule type" value="Genomic_DNA"/>
</dbReference>
<organism evidence="2 3">
    <name type="scientific">Mycolicibacterium aichiense</name>
    <dbReference type="NCBI Taxonomy" id="1799"/>
    <lineage>
        <taxon>Bacteria</taxon>
        <taxon>Bacillati</taxon>
        <taxon>Actinomycetota</taxon>
        <taxon>Actinomycetes</taxon>
        <taxon>Mycobacteriales</taxon>
        <taxon>Mycobacteriaceae</taxon>
        <taxon>Mycolicibacterium</taxon>
    </lineage>
</organism>
<accession>A0AAD1HTC1</accession>
<name>A0AAD1HTC1_9MYCO</name>
<keyword evidence="3" id="KW-1185">Reference proteome</keyword>
<dbReference type="AlphaFoldDB" id="A0AAD1HTC1"/>
<sequence>MTPRDFERLLAEALKTLDPGDRERFEGLVRNEPTYRDRLLDLASIPSQVAVDLVLPDREGWANSLRNVRNGLAHGLARDIGELEELHQLFLRTKYLLYLVIMAEMGLSGSVQERCIRNNAPLMHLNNAG</sequence>
<protein>
    <recommendedName>
        <fullName evidence="1">Apea-like HEPN domain-containing protein</fullName>
    </recommendedName>
</protein>
<evidence type="ECO:0000313" key="3">
    <source>
        <dbReference type="Proteomes" id="UP000467327"/>
    </source>
</evidence>
<dbReference type="Pfam" id="PF18739">
    <property type="entry name" value="HEPN_Apea"/>
    <property type="match status" value="1"/>
</dbReference>
<proteinExistence type="predicted"/>
<dbReference type="Proteomes" id="UP000467327">
    <property type="component" value="Chromosome"/>
</dbReference>
<feature type="domain" description="Apea-like HEPN" evidence="1">
    <location>
        <begin position="6"/>
        <end position="108"/>
    </location>
</feature>
<evidence type="ECO:0000259" key="1">
    <source>
        <dbReference type="Pfam" id="PF18739"/>
    </source>
</evidence>
<dbReference type="InterPro" id="IPR041229">
    <property type="entry name" value="HEPN_Apea"/>
</dbReference>
<reference evidence="2 3" key="1">
    <citation type="journal article" date="2019" name="Emerg. Microbes Infect.">
        <title>Comprehensive subspecies identification of 175 nontuberculous mycobacteria species based on 7547 genomic profiles.</title>
        <authorList>
            <person name="Matsumoto Y."/>
            <person name="Kinjo T."/>
            <person name="Motooka D."/>
            <person name="Nabeya D."/>
            <person name="Jung N."/>
            <person name="Uechi K."/>
            <person name="Horii T."/>
            <person name="Iida T."/>
            <person name="Fujita J."/>
            <person name="Nakamura S."/>
        </authorList>
    </citation>
    <scope>NUCLEOTIDE SEQUENCE [LARGE SCALE GENOMIC DNA]</scope>
    <source>
        <strain evidence="2 3">JCM 6376</strain>
    </source>
</reference>
<evidence type="ECO:0000313" key="2">
    <source>
        <dbReference type="EMBL" id="BBX10601.1"/>
    </source>
</evidence>